<keyword evidence="4" id="KW-1185">Reference proteome</keyword>
<dbReference type="InterPro" id="IPR037883">
    <property type="entry name" value="Knr4/Smi1-like_sf"/>
</dbReference>
<proteinExistence type="predicted"/>
<dbReference type="InterPro" id="IPR018958">
    <property type="entry name" value="Knr4/Smi1-like_dom"/>
</dbReference>
<dbReference type="SMART" id="SM00860">
    <property type="entry name" value="SMI1_KNR4"/>
    <property type="match status" value="1"/>
</dbReference>
<organism evidence="3 4">
    <name type="scientific">Actinokineospora soli</name>
    <dbReference type="NCBI Taxonomy" id="1048753"/>
    <lineage>
        <taxon>Bacteria</taxon>
        <taxon>Bacillati</taxon>
        <taxon>Actinomycetota</taxon>
        <taxon>Actinomycetes</taxon>
        <taxon>Pseudonocardiales</taxon>
        <taxon>Pseudonocardiaceae</taxon>
        <taxon>Actinokineospora</taxon>
    </lineage>
</organism>
<dbReference type="Proteomes" id="UP001596512">
    <property type="component" value="Unassembled WGS sequence"/>
</dbReference>
<evidence type="ECO:0000259" key="2">
    <source>
        <dbReference type="SMART" id="SM00860"/>
    </source>
</evidence>
<sequence length="233" mass="24533">MRVVLAIFLVGGLVIALALAVGGAHHPQTTPARMDAARSTAAPTPTPEPPCEPGSGPEEVGAVPADVQERVDRAWERIEKWLDATVPSQVVWNPPAADAAIARAQRAAGHAFPPDLVASLRRHDGVRAAAFTFPPYFVPMSTGEIAADAGKLCAADNGWDGRGIPFARDNGGWYLYIDPVSGVHEHAPGGTAGTRDASLAALLERTADVLEGRRTDVYLPVVGADGELGWRLR</sequence>
<feature type="region of interest" description="Disordered" evidence="1">
    <location>
        <begin position="26"/>
        <end position="62"/>
    </location>
</feature>
<evidence type="ECO:0000256" key="1">
    <source>
        <dbReference type="SAM" id="MobiDB-lite"/>
    </source>
</evidence>
<evidence type="ECO:0000313" key="3">
    <source>
        <dbReference type="EMBL" id="MFC7612538.1"/>
    </source>
</evidence>
<name>A0ABW2TI68_9PSEU</name>
<dbReference type="SUPFAM" id="SSF160631">
    <property type="entry name" value="SMI1/KNR4-like"/>
    <property type="match status" value="1"/>
</dbReference>
<accession>A0ABW2TI68</accession>
<feature type="domain" description="Knr4/Smi1-like" evidence="2">
    <location>
        <begin position="95"/>
        <end position="205"/>
    </location>
</feature>
<evidence type="ECO:0000313" key="4">
    <source>
        <dbReference type="Proteomes" id="UP001596512"/>
    </source>
</evidence>
<dbReference type="EMBL" id="JBHTEY010000004">
    <property type="protein sequence ID" value="MFC7612538.1"/>
    <property type="molecule type" value="Genomic_DNA"/>
</dbReference>
<reference evidence="4" key="1">
    <citation type="journal article" date="2019" name="Int. J. Syst. Evol. Microbiol.">
        <title>The Global Catalogue of Microorganisms (GCM) 10K type strain sequencing project: providing services to taxonomists for standard genome sequencing and annotation.</title>
        <authorList>
            <consortium name="The Broad Institute Genomics Platform"/>
            <consortium name="The Broad Institute Genome Sequencing Center for Infectious Disease"/>
            <person name="Wu L."/>
            <person name="Ma J."/>
        </authorList>
    </citation>
    <scope>NUCLEOTIDE SEQUENCE [LARGE SCALE GENOMIC DNA]</scope>
    <source>
        <strain evidence="4">JCM 17695</strain>
    </source>
</reference>
<protein>
    <submittedName>
        <fullName evidence="3">SMI1/KNR4 family protein</fullName>
    </submittedName>
</protein>
<gene>
    <name evidence="3" type="ORF">ACFQV2_01570</name>
</gene>
<dbReference type="Pfam" id="PF09346">
    <property type="entry name" value="SMI1_KNR4"/>
    <property type="match status" value="1"/>
</dbReference>
<comment type="caution">
    <text evidence="3">The sequence shown here is derived from an EMBL/GenBank/DDBJ whole genome shotgun (WGS) entry which is preliminary data.</text>
</comment>